<dbReference type="RefSeq" id="XP_066718872.1">
    <property type="nucleotide sequence ID" value="XM_066854594.1"/>
</dbReference>
<name>A0ABR1VXE1_9PEZI</name>
<reference evidence="1 2" key="1">
    <citation type="submission" date="2023-01" db="EMBL/GenBank/DDBJ databases">
        <title>Analysis of 21 Apiospora genomes using comparative genomics revels a genus with tremendous synthesis potential of carbohydrate active enzymes and secondary metabolites.</title>
        <authorList>
            <person name="Sorensen T."/>
        </authorList>
    </citation>
    <scope>NUCLEOTIDE SEQUENCE [LARGE SCALE GENOMIC DNA]</scope>
    <source>
        <strain evidence="1 2">CBS 135458</strain>
    </source>
</reference>
<accession>A0ABR1VXE1</accession>
<keyword evidence="2" id="KW-1185">Reference proteome</keyword>
<gene>
    <name evidence="1" type="ORF">PG994_003185</name>
</gene>
<evidence type="ECO:0000313" key="2">
    <source>
        <dbReference type="Proteomes" id="UP001480595"/>
    </source>
</evidence>
<comment type="caution">
    <text evidence="1">The sequence shown here is derived from an EMBL/GenBank/DDBJ whole genome shotgun (WGS) entry which is preliminary data.</text>
</comment>
<protein>
    <submittedName>
        <fullName evidence="1">Uncharacterized protein</fullName>
    </submittedName>
</protein>
<dbReference type="Proteomes" id="UP001480595">
    <property type="component" value="Unassembled WGS sequence"/>
</dbReference>
<sequence>MPFYQRVLLPFPFPQQAILRLITGRTGSLPTFAEQPAYLSGFATDATLLWAVSGGEDDNYPWLDKTLRRLIGRMMARNYRDRPLLEDLLETASQAVRTRRASDYPGHEQEESDTAIRAFVDRFFFSA</sequence>
<proteinExistence type="predicted"/>
<organism evidence="1 2">
    <name type="scientific">Apiospora phragmitis</name>
    <dbReference type="NCBI Taxonomy" id="2905665"/>
    <lineage>
        <taxon>Eukaryota</taxon>
        <taxon>Fungi</taxon>
        <taxon>Dikarya</taxon>
        <taxon>Ascomycota</taxon>
        <taxon>Pezizomycotina</taxon>
        <taxon>Sordariomycetes</taxon>
        <taxon>Xylariomycetidae</taxon>
        <taxon>Amphisphaeriales</taxon>
        <taxon>Apiosporaceae</taxon>
        <taxon>Apiospora</taxon>
    </lineage>
</organism>
<dbReference type="EMBL" id="JAQQWL010000004">
    <property type="protein sequence ID" value="KAK8075913.1"/>
    <property type="molecule type" value="Genomic_DNA"/>
</dbReference>
<evidence type="ECO:0000313" key="1">
    <source>
        <dbReference type="EMBL" id="KAK8075913.1"/>
    </source>
</evidence>
<dbReference type="GeneID" id="92087657"/>